<sequence>MILPRLLVLDPATRRRVLLPPPPRDTVPDDHRWRNSRYYVGSALLSRAHPSKLCFEAVCFAIDGGHPRAWVASVDNGECRWRALPRDEEVAVDFDPWWFESRCVHADGKMYWHICSSGRVLVLDPATLHFSYLLAPAVMGDDCFKFKYRIGETPDDGRLCIVTVEVQVMQLWVRGETRCSDNGWVLDREMNLHKVYDTVPGLPRDMISRVKSIYVTDIDAGQKWRLFIQMLGYGRYSFDLKTSKLERLPMKGLKEYGHPVFAYFLAWPPSFLSAY</sequence>
<dbReference type="Proteomes" id="UP001732700">
    <property type="component" value="Unassembled WGS sequence"/>
</dbReference>
<keyword evidence="2" id="KW-1185">Reference proteome</keyword>
<accession>A0ACD6AJQ3</accession>
<organism evidence="1 2">
    <name type="scientific">Avena sativa</name>
    <name type="common">Oat</name>
    <dbReference type="NCBI Taxonomy" id="4498"/>
    <lineage>
        <taxon>Eukaryota</taxon>
        <taxon>Viridiplantae</taxon>
        <taxon>Streptophyta</taxon>
        <taxon>Embryophyta</taxon>
        <taxon>Tracheophyta</taxon>
        <taxon>Spermatophyta</taxon>
        <taxon>Magnoliopsida</taxon>
        <taxon>Liliopsida</taxon>
        <taxon>Poales</taxon>
        <taxon>Poaceae</taxon>
        <taxon>BOP clade</taxon>
        <taxon>Pooideae</taxon>
        <taxon>Poodae</taxon>
        <taxon>Poeae</taxon>
        <taxon>Poeae Chloroplast Group 1 (Aveneae type)</taxon>
        <taxon>Aveninae</taxon>
        <taxon>Avena</taxon>
    </lineage>
</organism>
<dbReference type="EnsemblPlants" id="AVESA.00010b.r2.UnG1435530.1">
    <property type="protein sequence ID" value="AVESA.00010b.r2.UnG1435530.1.CDS.1"/>
    <property type="gene ID" value="AVESA.00010b.r2.UnG1435530"/>
</dbReference>
<name>A0ACD6AJQ3_AVESA</name>
<proteinExistence type="predicted"/>
<protein>
    <submittedName>
        <fullName evidence="1">Uncharacterized protein</fullName>
    </submittedName>
</protein>
<evidence type="ECO:0000313" key="2">
    <source>
        <dbReference type="Proteomes" id="UP001732700"/>
    </source>
</evidence>
<evidence type="ECO:0000313" key="1">
    <source>
        <dbReference type="EnsemblPlants" id="AVESA.00010b.r2.UnG1435530.1.CDS.1"/>
    </source>
</evidence>
<reference evidence="1" key="1">
    <citation type="submission" date="2025-09" db="UniProtKB">
        <authorList>
            <consortium name="EnsemblPlants"/>
        </authorList>
    </citation>
    <scope>IDENTIFICATION</scope>
</reference>